<organism evidence="5 6">
    <name type="scientific">Ziziphus jujuba var. spinosa</name>
    <dbReference type="NCBI Taxonomy" id="714518"/>
    <lineage>
        <taxon>Eukaryota</taxon>
        <taxon>Viridiplantae</taxon>
        <taxon>Streptophyta</taxon>
        <taxon>Embryophyta</taxon>
        <taxon>Tracheophyta</taxon>
        <taxon>Spermatophyta</taxon>
        <taxon>Magnoliopsida</taxon>
        <taxon>eudicotyledons</taxon>
        <taxon>Gunneridae</taxon>
        <taxon>Pentapetalae</taxon>
        <taxon>rosids</taxon>
        <taxon>fabids</taxon>
        <taxon>Rosales</taxon>
        <taxon>Rhamnaceae</taxon>
        <taxon>Paliureae</taxon>
        <taxon>Ziziphus</taxon>
    </lineage>
</organism>
<dbReference type="PANTHER" id="PTHR31218">
    <property type="entry name" value="WAT1-RELATED PROTEIN"/>
    <property type="match status" value="1"/>
</dbReference>
<dbReference type="AlphaFoldDB" id="A0A978ULP8"/>
<sequence length="257" mass="27838">MKRLGVTATMVIMEFLDVVLYTITKAATNTGMSNYVDVSYSNALGFFFVLPTSLFYCSSSTQILKYVGIGLSSPTLATAMSNIAPAFSFILAVISRMEVLDLRMKSSQAKSIGSVISIAGALIVTLYRGFPLTSAISVPHKILNELVFSLQSKWVTGGFLLLLQSFSLALLYVVQAWVIRDFPAELMASLIRCLFVTIISTAVALAEISDPNAWKFKSKMELIALGVVGAIIVSVGFYALILGKAQEEKVVEYSQPA</sequence>
<feature type="transmembrane region" description="Helical" evidence="4">
    <location>
        <begin position="115"/>
        <end position="134"/>
    </location>
</feature>
<keyword evidence="2 4" id="KW-1133">Transmembrane helix</keyword>
<proteinExistence type="predicted"/>
<evidence type="ECO:0000256" key="1">
    <source>
        <dbReference type="ARBA" id="ARBA00022692"/>
    </source>
</evidence>
<keyword evidence="3 4" id="KW-0472">Membrane</keyword>
<name>A0A978ULP8_ZIZJJ</name>
<dbReference type="Proteomes" id="UP000813462">
    <property type="component" value="Unassembled WGS sequence"/>
</dbReference>
<evidence type="ECO:0000256" key="2">
    <source>
        <dbReference type="ARBA" id="ARBA00022989"/>
    </source>
</evidence>
<keyword evidence="1 4" id="KW-0812">Transmembrane</keyword>
<accession>A0A978ULP8</accession>
<evidence type="ECO:0000313" key="5">
    <source>
        <dbReference type="EMBL" id="KAH7515750.1"/>
    </source>
</evidence>
<feature type="transmembrane region" description="Helical" evidence="4">
    <location>
        <begin position="186"/>
        <end position="206"/>
    </location>
</feature>
<evidence type="ECO:0000256" key="4">
    <source>
        <dbReference type="SAM" id="Phobius"/>
    </source>
</evidence>
<dbReference type="GO" id="GO:0022857">
    <property type="term" value="F:transmembrane transporter activity"/>
    <property type="evidence" value="ECO:0007669"/>
    <property type="project" value="InterPro"/>
</dbReference>
<dbReference type="EMBL" id="JAEACU010000010">
    <property type="protein sequence ID" value="KAH7515750.1"/>
    <property type="molecule type" value="Genomic_DNA"/>
</dbReference>
<dbReference type="InterPro" id="IPR030184">
    <property type="entry name" value="WAT1-related"/>
</dbReference>
<evidence type="ECO:0008006" key="7">
    <source>
        <dbReference type="Google" id="ProtNLM"/>
    </source>
</evidence>
<feature type="transmembrane region" description="Helical" evidence="4">
    <location>
        <begin position="35"/>
        <end position="56"/>
    </location>
</feature>
<evidence type="ECO:0000256" key="3">
    <source>
        <dbReference type="ARBA" id="ARBA00023136"/>
    </source>
</evidence>
<evidence type="ECO:0000313" key="6">
    <source>
        <dbReference type="Proteomes" id="UP000813462"/>
    </source>
</evidence>
<feature type="transmembrane region" description="Helical" evidence="4">
    <location>
        <begin position="76"/>
        <end position="94"/>
    </location>
</feature>
<reference evidence="5" key="1">
    <citation type="journal article" date="2021" name="Front. Plant Sci.">
        <title>Chromosome-Scale Genome Assembly for Chinese Sour Jujube and Insights Into Its Genome Evolution and Domestication Signature.</title>
        <authorList>
            <person name="Shen L.-Y."/>
            <person name="Luo H."/>
            <person name="Wang X.-L."/>
            <person name="Wang X.-M."/>
            <person name="Qiu X.-J."/>
            <person name="Liu H."/>
            <person name="Zhou S.-S."/>
            <person name="Jia K.-H."/>
            <person name="Nie S."/>
            <person name="Bao Y.-T."/>
            <person name="Zhang R.-G."/>
            <person name="Yun Q.-Z."/>
            <person name="Chai Y.-H."/>
            <person name="Lu J.-Y."/>
            <person name="Li Y."/>
            <person name="Zhao S.-W."/>
            <person name="Mao J.-F."/>
            <person name="Jia S.-G."/>
            <person name="Mao Y.-M."/>
        </authorList>
    </citation>
    <scope>NUCLEOTIDE SEQUENCE</scope>
    <source>
        <strain evidence="5">AT0</strain>
        <tissue evidence="5">Leaf</tissue>
    </source>
</reference>
<dbReference type="GO" id="GO:0016020">
    <property type="term" value="C:membrane"/>
    <property type="evidence" value="ECO:0007669"/>
    <property type="project" value="InterPro"/>
</dbReference>
<comment type="caution">
    <text evidence="5">The sequence shown here is derived from an EMBL/GenBank/DDBJ whole genome shotgun (WGS) entry which is preliminary data.</text>
</comment>
<gene>
    <name evidence="5" type="ORF">FEM48_Zijuj10G0059400</name>
</gene>
<protein>
    <recommendedName>
        <fullName evidence="7">WAT1-related protein</fullName>
    </recommendedName>
</protein>
<feature type="transmembrane region" description="Helical" evidence="4">
    <location>
        <begin position="154"/>
        <end position="174"/>
    </location>
</feature>
<feature type="transmembrane region" description="Helical" evidence="4">
    <location>
        <begin position="222"/>
        <end position="241"/>
    </location>
</feature>